<dbReference type="InterPro" id="IPR036188">
    <property type="entry name" value="FAD/NAD-bd_sf"/>
</dbReference>
<keyword evidence="5" id="KW-0274">FAD</keyword>
<name>A0A423WV74_9PEZI</name>
<evidence type="ECO:0008006" key="13">
    <source>
        <dbReference type="Google" id="ProtNLM"/>
    </source>
</evidence>
<comment type="caution">
    <text evidence="11">The sequence shown here is derived from an EMBL/GenBank/DDBJ whole genome shotgun (WGS) entry which is preliminary data.</text>
</comment>
<feature type="transmembrane region" description="Helical" evidence="10">
    <location>
        <begin position="73"/>
        <end position="93"/>
    </location>
</feature>
<dbReference type="Pfam" id="PF09801">
    <property type="entry name" value="SYS1"/>
    <property type="match status" value="1"/>
</dbReference>
<feature type="transmembrane region" description="Helical" evidence="10">
    <location>
        <begin position="98"/>
        <end position="118"/>
    </location>
</feature>
<gene>
    <name evidence="11" type="ORF">VMCG_03927</name>
</gene>
<dbReference type="InterPro" id="IPR019185">
    <property type="entry name" value="Integral_membrane_SYS1-rel"/>
</dbReference>
<feature type="transmembrane region" description="Helical" evidence="10">
    <location>
        <begin position="124"/>
        <end position="143"/>
    </location>
</feature>
<dbReference type="PANTHER" id="PTHR23023">
    <property type="entry name" value="DIMETHYLANILINE MONOOXYGENASE"/>
    <property type="match status" value="1"/>
</dbReference>
<keyword evidence="12" id="KW-1185">Reference proteome</keyword>
<dbReference type="GO" id="GO:0050661">
    <property type="term" value="F:NADP binding"/>
    <property type="evidence" value="ECO:0007669"/>
    <property type="project" value="InterPro"/>
</dbReference>
<evidence type="ECO:0000256" key="10">
    <source>
        <dbReference type="SAM" id="Phobius"/>
    </source>
</evidence>
<organism evidence="11 12">
    <name type="scientific">Cytospora schulzeri</name>
    <dbReference type="NCBI Taxonomy" id="448051"/>
    <lineage>
        <taxon>Eukaryota</taxon>
        <taxon>Fungi</taxon>
        <taxon>Dikarya</taxon>
        <taxon>Ascomycota</taxon>
        <taxon>Pezizomycotina</taxon>
        <taxon>Sordariomycetes</taxon>
        <taxon>Sordariomycetidae</taxon>
        <taxon>Diaporthales</taxon>
        <taxon>Cytosporaceae</taxon>
        <taxon>Cytospora</taxon>
    </lineage>
</organism>
<feature type="transmembrane region" description="Helical" evidence="10">
    <location>
        <begin position="21"/>
        <end position="46"/>
    </location>
</feature>
<dbReference type="STRING" id="356882.A0A423WV74"/>
<dbReference type="AlphaFoldDB" id="A0A423WV74"/>
<evidence type="ECO:0000313" key="11">
    <source>
        <dbReference type="EMBL" id="ROW07456.1"/>
    </source>
</evidence>
<keyword evidence="8" id="KW-0560">Oxidoreductase</keyword>
<dbReference type="SUPFAM" id="SSF51905">
    <property type="entry name" value="FAD/NAD(P)-binding domain"/>
    <property type="match status" value="2"/>
</dbReference>
<dbReference type="EMBL" id="LKEA01000008">
    <property type="protein sequence ID" value="ROW07456.1"/>
    <property type="molecule type" value="Genomic_DNA"/>
</dbReference>
<keyword evidence="4 10" id="KW-0812">Transmembrane</keyword>
<dbReference type="InterPro" id="IPR000960">
    <property type="entry name" value="Flavin_mOase"/>
</dbReference>
<dbReference type="Pfam" id="PF00743">
    <property type="entry name" value="FMO-like"/>
    <property type="match status" value="2"/>
</dbReference>
<keyword evidence="9 10" id="KW-0472">Membrane</keyword>
<dbReference type="InterPro" id="IPR050346">
    <property type="entry name" value="FMO-like"/>
</dbReference>
<proteinExistence type="inferred from homology"/>
<dbReference type="OrthoDB" id="66881at2759"/>
<evidence type="ECO:0000256" key="1">
    <source>
        <dbReference type="ARBA" id="ARBA00004141"/>
    </source>
</evidence>
<evidence type="ECO:0000256" key="6">
    <source>
        <dbReference type="ARBA" id="ARBA00022857"/>
    </source>
</evidence>
<reference evidence="11 12" key="1">
    <citation type="submission" date="2015-09" db="EMBL/GenBank/DDBJ databases">
        <title>Host preference determinants of Valsa canker pathogens revealed by comparative genomics.</title>
        <authorList>
            <person name="Yin Z."/>
            <person name="Huang L."/>
        </authorList>
    </citation>
    <scope>NUCLEOTIDE SEQUENCE [LARGE SCALE GENOMIC DNA]</scope>
    <source>
        <strain evidence="11 12">03-1</strain>
    </source>
</reference>
<evidence type="ECO:0000256" key="4">
    <source>
        <dbReference type="ARBA" id="ARBA00022692"/>
    </source>
</evidence>
<dbReference type="InterPro" id="IPR020946">
    <property type="entry name" value="Flavin_mOase-like"/>
</dbReference>
<evidence type="ECO:0000256" key="7">
    <source>
        <dbReference type="ARBA" id="ARBA00022989"/>
    </source>
</evidence>
<sequence>MPRRRRPPRPGALTELPPLRILSQIAALQVLFYFASLVLMLFSSLVSGRGFSMDLVLGWTAVRGDTTQGWLNAFMWILDGGFFMAVAMVLIVIRSKLVLDFGLTTHFIHLVVVSLYTGQVPRNMFWWFTMAVSSASGVALGIWGCQYRELRPVIGDTTPPPHLTDLSALASRAADPPLPIPKHLPAQTPASPQPRFAESSIYPYLETNVNDVAMSFTGGGLESIPDQRSEWSISMHGPETPFRHWQVLREYITALWKRNGYEDLVSYSTTVERAEKKVGGGEWVVTLRRGGDDGLDHWWTETFDAVVVASGHFNVPWIPAVEGLEDFERVRPGSVLHSKMFRGRDDYRNKRVVVVGASVSGADIAYDLATSKVTKDPVHAVVVGHAFNNYFGDEAFNHPRIKKQPSISRVDAKSRTVHLIDGTSIPDVDHLIFGTGFSWSLPFLPQVPIRNNRVPGLYQHVVWQQDPTLLFVGAVGAGLTFKIFEWQAVYAARVLAGRGTVPSVQEMQAWEAERVKEKGDGPKFLMVYPEFEEYFEKVRQLSGEPTEEGVGRRLPKYDREWFRLFMEGHELRKAMWRRINDQARAELERGDGEFTKDPYVLFTQVERLVNAAHSAIEHCNPSVQTRLWNGIRGKNGYRNIHELANDLNITPRWEYTGAYYRGTLQVGEKDWGQMKDDLGRASP</sequence>
<keyword evidence="6" id="KW-0521">NADP</keyword>
<keyword evidence="3" id="KW-0285">Flavoprotein</keyword>
<comment type="similarity">
    <text evidence="2">Belongs to the FMO family.</text>
</comment>
<evidence type="ECO:0000256" key="9">
    <source>
        <dbReference type="ARBA" id="ARBA00023136"/>
    </source>
</evidence>
<evidence type="ECO:0000256" key="3">
    <source>
        <dbReference type="ARBA" id="ARBA00022630"/>
    </source>
</evidence>
<dbReference type="GO" id="GO:0004499">
    <property type="term" value="F:N,N-dimethylaniline monooxygenase activity"/>
    <property type="evidence" value="ECO:0007669"/>
    <property type="project" value="InterPro"/>
</dbReference>
<keyword evidence="7 10" id="KW-1133">Transmembrane helix</keyword>
<comment type="subcellular location">
    <subcellularLocation>
        <location evidence="1">Membrane</location>
        <topology evidence="1">Multi-pass membrane protein</topology>
    </subcellularLocation>
</comment>
<accession>A0A423WV74</accession>
<evidence type="ECO:0000256" key="2">
    <source>
        <dbReference type="ARBA" id="ARBA00009183"/>
    </source>
</evidence>
<dbReference type="GO" id="GO:0016020">
    <property type="term" value="C:membrane"/>
    <property type="evidence" value="ECO:0007669"/>
    <property type="project" value="UniProtKB-SubCell"/>
</dbReference>
<dbReference type="GO" id="GO:0050660">
    <property type="term" value="F:flavin adenine dinucleotide binding"/>
    <property type="evidence" value="ECO:0007669"/>
    <property type="project" value="InterPro"/>
</dbReference>
<evidence type="ECO:0000256" key="8">
    <source>
        <dbReference type="ARBA" id="ARBA00023002"/>
    </source>
</evidence>
<evidence type="ECO:0000256" key="5">
    <source>
        <dbReference type="ARBA" id="ARBA00022827"/>
    </source>
</evidence>
<dbReference type="PRINTS" id="PR00370">
    <property type="entry name" value="FMOXYGENASE"/>
</dbReference>
<protein>
    <recommendedName>
        <fullName evidence="13">FAD/NAD(P)-binding domain-containing protein</fullName>
    </recommendedName>
</protein>
<evidence type="ECO:0000313" key="12">
    <source>
        <dbReference type="Proteomes" id="UP000283895"/>
    </source>
</evidence>
<dbReference type="Gene3D" id="3.50.50.60">
    <property type="entry name" value="FAD/NAD(P)-binding domain"/>
    <property type="match status" value="2"/>
</dbReference>
<dbReference type="Proteomes" id="UP000283895">
    <property type="component" value="Unassembled WGS sequence"/>
</dbReference>